<feature type="non-terminal residue" evidence="2">
    <location>
        <position position="1"/>
    </location>
</feature>
<feature type="compositionally biased region" description="Basic residues" evidence="1">
    <location>
        <begin position="92"/>
        <end position="101"/>
    </location>
</feature>
<reference evidence="2" key="1">
    <citation type="submission" date="2020-02" db="EMBL/GenBank/DDBJ databases">
        <authorList>
            <person name="Meier V. D."/>
        </authorList>
    </citation>
    <scope>NUCLEOTIDE SEQUENCE</scope>
    <source>
        <strain evidence="2">AVDCRST_MAG88</strain>
    </source>
</reference>
<name>A0A6J4VSN0_9BACT</name>
<dbReference type="AlphaFoldDB" id="A0A6J4VSN0"/>
<protein>
    <submittedName>
        <fullName evidence="2">Uncharacterized protein</fullName>
    </submittedName>
</protein>
<dbReference type="EMBL" id="CADCWM010001075">
    <property type="protein sequence ID" value="CAA9587932.1"/>
    <property type="molecule type" value="Genomic_DNA"/>
</dbReference>
<accession>A0A6J4VSN0</accession>
<evidence type="ECO:0000313" key="2">
    <source>
        <dbReference type="EMBL" id="CAA9587932.1"/>
    </source>
</evidence>
<feature type="region of interest" description="Disordered" evidence="1">
    <location>
        <begin position="1"/>
        <end position="113"/>
    </location>
</feature>
<sequence>PDDLGRRPGNRAPGRGDAGAGARRDPADLRRLPCHRRDARGDPRAAGHRGDRAGSQRRRDLRRAVVERPDHAGGARAAARGRLRPTGGCALLHRRRSRRSQPARTAAHGPTGLPLLRIEEHDSGEPLRPHPLPLDPLLQRLPPALRGVQGGL</sequence>
<organism evidence="2">
    <name type="scientific">uncultured Thermomicrobiales bacterium</name>
    <dbReference type="NCBI Taxonomy" id="1645740"/>
    <lineage>
        <taxon>Bacteria</taxon>
        <taxon>Pseudomonadati</taxon>
        <taxon>Thermomicrobiota</taxon>
        <taxon>Thermomicrobia</taxon>
        <taxon>Thermomicrobiales</taxon>
        <taxon>environmental samples</taxon>
    </lineage>
</organism>
<feature type="non-terminal residue" evidence="2">
    <location>
        <position position="152"/>
    </location>
</feature>
<proteinExistence type="predicted"/>
<feature type="compositionally biased region" description="Basic and acidic residues" evidence="1">
    <location>
        <begin position="22"/>
        <end position="73"/>
    </location>
</feature>
<gene>
    <name evidence="2" type="ORF">AVDCRST_MAG88-4293</name>
</gene>
<evidence type="ECO:0000256" key="1">
    <source>
        <dbReference type="SAM" id="MobiDB-lite"/>
    </source>
</evidence>